<dbReference type="InterPro" id="IPR018796">
    <property type="entry name" value="COA8"/>
</dbReference>
<evidence type="ECO:0000313" key="8">
    <source>
        <dbReference type="Proteomes" id="UP000594262"/>
    </source>
</evidence>
<evidence type="ECO:0000313" key="7">
    <source>
        <dbReference type="EnsemblMetazoa" id="CLYHEMP022307.1"/>
    </source>
</evidence>
<dbReference type="OrthoDB" id="6246201at2759"/>
<comment type="subcellular location">
    <subcellularLocation>
        <location evidence="1">Mitochondrion inner membrane</location>
        <topology evidence="1">Peripheral membrane protein</topology>
        <orientation evidence="1">Matrix side</orientation>
    </subcellularLocation>
</comment>
<dbReference type="GO" id="GO:0005743">
    <property type="term" value="C:mitochondrial inner membrane"/>
    <property type="evidence" value="ECO:0007669"/>
    <property type="project" value="UniProtKB-SubCell"/>
</dbReference>
<dbReference type="Proteomes" id="UP000594262">
    <property type="component" value="Unplaced"/>
</dbReference>
<organism evidence="7 8">
    <name type="scientific">Clytia hemisphaerica</name>
    <dbReference type="NCBI Taxonomy" id="252671"/>
    <lineage>
        <taxon>Eukaryota</taxon>
        <taxon>Metazoa</taxon>
        <taxon>Cnidaria</taxon>
        <taxon>Hydrozoa</taxon>
        <taxon>Hydroidolina</taxon>
        <taxon>Leptothecata</taxon>
        <taxon>Obeliida</taxon>
        <taxon>Clytiidae</taxon>
        <taxon>Clytia</taxon>
    </lineage>
</organism>
<reference evidence="7" key="1">
    <citation type="submission" date="2021-01" db="UniProtKB">
        <authorList>
            <consortium name="EnsemblMetazoa"/>
        </authorList>
    </citation>
    <scope>IDENTIFICATION</scope>
</reference>
<accession>A0A7M5XI76</accession>
<evidence type="ECO:0000256" key="6">
    <source>
        <dbReference type="ARBA" id="ARBA00023136"/>
    </source>
</evidence>
<dbReference type="RefSeq" id="XP_066931026.1">
    <property type="nucleotide sequence ID" value="XM_067074925.1"/>
</dbReference>
<dbReference type="GO" id="GO:0097193">
    <property type="term" value="P:intrinsic apoptotic signaling pathway"/>
    <property type="evidence" value="ECO:0007669"/>
    <property type="project" value="InterPro"/>
</dbReference>
<keyword evidence="4" id="KW-0809">Transit peptide</keyword>
<dbReference type="EnsemblMetazoa" id="CLYHEMT022307.1">
    <property type="protein sequence ID" value="CLYHEMP022307.1"/>
    <property type="gene ID" value="CLYHEMG022307"/>
</dbReference>
<keyword evidence="5" id="KW-0496">Mitochondrion</keyword>
<evidence type="ECO:0008006" key="9">
    <source>
        <dbReference type="Google" id="ProtNLM"/>
    </source>
</evidence>
<dbReference type="PANTHER" id="PTHR31107:SF2">
    <property type="entry name" value="CYTOCHROME C OXIDASE ASSEMBLY FACTOR 8"/>
    <property type="match status" value="1"/>
</dbReference>
<keyword evidence="3" id="KW-0999">Mitochondrion inner membrane</keyword>
<dbReference type="GeneID" id="136818591"/>
<name>A0A7M5XI76_9CNID</name>
<evidence type="ECO:0000256" key="4">
    <source>
        <dbReference type="ARBA" id="ARBA00022946"/>
    </source>
</evidence>
<evidence type="ECO:0000256" key="3">
    <source>
        <dbReference type="ARBA" id="ARBA00022792"/>
    </source>
</evidence>
<dbReference type="PANTHER" id="PTHR31107">
    <property type="entry name" value="APOPTOGENIC PROTEIN 1, MITOCHONDRIAL"/>
    <property type="match status" value="1"/>
</dbReference>
<protein>
    <recommendedName>
        <fullName evidence="9">APOPT family protein CG14806, mitochondrial</fullName>
    </recommendedName>
</protein>
<keyword evidence="8" id="KW-1185">Reference proteome</keyword>
<dbReference type="AlphaFoldDB" id="A0A7M5XI76"/>
<evidence type="ECO:0000256" key="2">
    <source>
        <dbReference type="ARBA" id="ARBA00005453"/>
    </source>
</evidence>
<evidence type="ECO:0000256" key="1">
    <source>
        <dbReference type="ARBA" id="ARBA00004443"/>
    </source>
</evidence>
<dbReference type="Pfam" id="PF10231">
    <property type="entry name" value="COA8"/>
    <property type="match status" value="1"/>
</dbReference>
<evidence type="ECO:0000256" key="5">
    <source>
        <dbReference type="ARBA" id="ARBA00023128"/>
    </source>
</evidence>
<keyword evidence="6" id="KW-0472">Membrane</keyword>
<sequence length="177" mass="20936">MNNTIKRCPICLRLVTKTMRSLNTSTTVLQKAALKEHPEPHQHYDYVSKPNPDSNIRQVVYSKAANSDEEILNTKRTMTNHWNDEFWKVHNQNFFQAKKEFIETANAASGTGQEVADKLSIFYKEFLEKNHDVYMEYNREWYRRNFSLLWLNVCSSLRKPFSRQPKSDDVTNKKDIL</sequence>
<comment type="similarity">
    <text evidence="2">Belongs to the COA8 family.</text>
</comment>
<proteinExistence type="inferred from homology"/>